<name>A0A7G5XD38_9BACT</name>
<accession>A0A7G5XD38</accession>
<keyword evidence="2" id="KW-1185">Reference proteome</keyword>
<dbReference type="Gene3D" id="2.180.10.10">
    <property type="entry name" value="RHS repeat-associated core"/>
    <property type="match status" value="1"/>
</dbReference>
<dbReference type="RefSeq" id="WP_182801656.1">
    <property type="nucleotide sequence ID" value="NZ_CP060007.1"/>
</dbReference>
<reference evidence="2" key="1">
    <citation type="submission" date="2020-08" db="EMBL/GenBank/DDBJ databases">
        <title>Lacibacter sp. S13-6-6 genome sequencing.</title>
        <authorList>
            <person name="Jin L."/>
        </authorList>
    </citation>
    <scope>NUCLEOTIDE SEQUENCE [LARGE SCALE GENOMIC DNA]</scope>
    <source>
        <strain evidence="2">S13-6-6</strain>
    </source>
</reference>
<evidence type="ECO:0000313" key="2">
    <source>
        <dbReference type="Proteomes" id="UP000515344"/>
    </source>
</evidence>
<organism evidence="1 2">
    <name type="scientific">Lacibacter sediminis</name>
    <dbReference type="NCBI Taxonomy" id="2760713"/>
    <lineage>
        <taxon>Bacteria</taxon>
        <taxon>Pseudomonadati</taxon>
        <taxon>Bacteroidota</taxon>
        <taxon>Chitinophagia</taxon>
        <taxon>Chitinophagales</taxon>
        <taxon>Chitinophagaceae</taxon>
        <taxon>Lacibacter</taxon>
    </lineage>
</organism>
<dbReference type="KEGG" id="lacs:H4075_15050"/>
<dbReference type="EMBL" id="CP060007">
    <property type="protein sequence ID" value="QNA43391.1"/>
    <property type="molecule type" value="Genomic_DNA"/>
</dbReference>
<proteinExistence type="predicted"/>
<evidence type="ECO:0000313" key="1">
    <source>
        <dbReference type="EMBL" id="QNA43391.1"/>
    </source>
</evidence>
<dbReference type="PROSITE" id="PS51257">
    <property type="entry name" value="PROKAR_LIPOPROTEIN"/>
    <property type="match status" value="1"/>
</dbReference>
<protein>
    <recommendedName>
        <fullName evidence="3">DUF4595 domain-containing protein</fullName>
    </recommendedName>
</protein>
<evidence type="ECO:0008006" key="3">
    <source>
        <dbReference type="Google" id="ProtNLM"/>
    </source>
</evidence>
<dbReference type="Proteomes" id="UP000515344">
    <property type="component" value="Chromosome"/>
</dbReference>
<gene>
    <name evidence="1" type="ORF">H4075_15050</name>
</gene>
<sequence>MRYTFMSFGIIIMLLASCKKPVNEPQRPLKQVTKISSSPTDFRSFTYDANKLLTNHTIQFINGNGTSVMSVNYSYVDGVINTAGAPGGSVFYETEGKQVKVVRNFRPMGSEISVINYSYNNKGQLIEWREKFSQPEPDQPKESKQTFEYYADGNVKRMMYYLKMANDGPFVLSGSTVYDQYDRFKNPEISFSGLVYLPSVVFQKNNAGRMRHYAANGELYQTNTFEYTYDADGYPATKLYKDDRSTVPILFTYSYQ</sequence>
<dbReference type="AlphaFoldDB" id="A0A7G5XD38"/>